<keyword evidence="2" id="KW-0489">Methyltransferase</keyword>
<dbReference type="Proteomes" id="UP000289795">
    <property type="component" value="Segment"/>
</dbReference>
<name>A0A411CGF8_9CAUD</name>
<dbReference type="EMBL" id="MK359352">
    <property type="protein sequence ID" value="QAY12970.1"/>
    <property type="molecule type" value="Genomic_DNA"/>
</dbReference>
<accession>A0A411CGF8</accession>
<dbReference type="GO" id="GO:0008168">
    <property type="term" value="F:methyltransferase activity"/>
    <property type="evidence" value="ECO:0007669"/>
    <property type="project" value="UniProtKB-KW"/>
</dbReference>
<organism evidence="2 3">
    <name type="scientific">Mycobacterium phage JewelBug</name>
    <dbReference type="NCBI Taxonomy" id="2502450"/>
    <lineage>
        <taxon>Viruses</taxon>
        <taxon>Duplodnaviria</taxon>
        <taxon>Heunggongvirae</taxon>
        <taxon>Uroviricota</taxon>
        <taxon>Caudoviricetes</taxon>
        <taxon>Gladiatorvirus</taxon>
        <taxon>Gladiatorvirus jewelbug</taxon>
    </lineage>
</organism>
<dbReference type="KEGG" id="vg:64869094"/>
<feature type="region of interest" description="Disordered" evidence="1">
    <location>
        <begin position="26"/>
        <end position="108"/>
    </location>
</feature>
<protein>
    <submittedName>
        <fullName evidence="2">DNA methylase</fullName>
    </submittedName>
</protein>
<evidence type="ECO:0000313" key="2">
    <source>
        <dbReference type="EMBL" id="QAY12970.1"/>
    </source>
</evidence>
<evidence type="ECO:0000313" key="3">
    <source>
        <dbReference type="Proteomes" id="UP000289795"/>
    </source>
</evidence>
<dbReference type="RefSeq" id="YP_010061213.1">
    <property type="nucleotide sequence ID" value="NC_054780.1"/>
</dbReference>
<dbReference type="GeneID" id="64869094"/>
<keyword evidence="2" id="KW-0808">Transferase</keyword>
<proteinExistence type="predicted"/>
<dbReference type="GO" id="GO:0032259">
    <property type="term" value="P:methylation"/>
    <property type="evidence" value="ECO:0007669"/>
    <property type="project" value="UniProtKB-KW"/>
</dbReference>
<evidence type="ECO:0000256" key="1">
    <source>
        <dbReference type="SAM" id="MobiDB-lite"/>
    </source>
</evidence>
<gene>
    <name evidence="2" type="primary">80</name>
    <name evidence="2" type="ORF">SEA_JEWELBUG_80</name>
</gene>
<reference evidence="2 3" key="1">
    <citation type="submission" date="2019-01" db="EMBL/GenBank/DDBJ databases">
        <authorList>
            <person name="Alm M."/>
            <person name="Atherton K."/>
            <person name="Bell S."/>
            <person name="Besich D."/>
            <person name="Binti S.O."/>
            <person name="Bosler J."/>
            <person name="Canida L."/>
            <person name="Carpenter K."/>
            <person name="Chang C."/>
            <person name="Chen Y."/>
            <person name="Conrad A."/>
            <person name="Cooper L."/>
            <person name="Falender Z."/>
            <person name="Fields N."/>
            <person name="Greene J."/>
            <person name="Grover M."/>
            <person name="Hegwood M."/>
            <person name="Hoban D."/>
            <person name="Horn B."/>
            <person name="House R."/>
            <person name="Jankowski L."/>
            <person name="Jeon J."/>
            <person name="Kerstiens E."/>
            <person name="Kilhoffer S."/>
            <person name="Krug D."/>
            <person name="Ku M."/>
            <person name="Kuchta V."/>
            <person name="Lantz T."/>
            <person name="Leazer E."/>
            <person name="Lin C."/>
            <person name="Markowicz R."/>
            <person name="Martin E."/>
            <person name="Mcanulty B."/>
            <person name="Mcginness S."/>
            <person name="Miller C."/>
            <person name="Misicko E."/>
            <person name="Muskat M."/>
            <person name="Novak L."/>
            <person name="Palm E."/>
            <person name="Paul E."/>
            <person name="Primer L."/>
            <person name="Rawson E."/>
            <person name="Reyes B."/>
            <person name="Richards C."/>
            <person name="Rodibaugh M."/>
            <person name="Roleck C."/>
            <person name="Roush M."/>
            <person name="Sanchez C."/>
            <person name="Sears T."/>
            <person name="Smith A."/>
            <person name="Smith G."/>
            <person name="Trende R."/>
            <person name="Whitt F."/>
            <person name="Zhang H."/>
            <person name="Agee R."/>
            <person name="Li Y."/>
            <person name="Clase K.L."/>
            <person name="Gurney S.M.R."/>
            <person name="Garlena R.A."/>
            <person name="Russell D.A."/>
            <person name="Pope W.H."/>
            <person name="Jacobs-Sera D."/>
            <person name="Hatfull G.F."/>
        </authorList>
    </citation>
    <scope>NUCLEOTIDE SEQUENCE [LARGE SCALE GENOMIC DNA]</scope>
</reference>
<keyword evidence="3" id="KW-1185">Reference proteome</keyword>
<sequence>MRKQQDHKVFQCERWVEFSETFPTSGMMLDGRLLPLPESEHRTNESESSSSRPLPTPSARDWKGSNPNRQGGDDLPTAVLKLLPTPEAKSSTAGPDFARANRPGSGGDDLVTTVAKLTLGELDWAEFTPAIERWEGLTRPAPYPIEENTKGKPRLAARFSEWMMGWDEGWVTDLVDPTPRRRPAEGYVSRTEALRMVGNGVCTQQATQALRELLEA</sequence>